<dbReference type="AlphaFoldDB" id="A0AA39R7F5"/>
<evidence type="ECO:0000256" key="1">
    <source>
        <dbReference type="SAM" id="MobiDB-lite"/>
    </source>
</evidence>
<dbReference type="InterPro" id="IPR024260">
    <property type="entry name" value="Vac7"/>
</dbReference>
<feature type="compositionally biased region" description="Polar residues" evidence="1">
    <location>
        <begin position="520"/>
        <end position="530"/>
    </location>
</feature>
<feature type="region of interest" description="Disordered" evidence="1">
    <location>
        <begin position="870"/>
        <end position="923"/>
    </location>
</feature>
<feature type="compositionally biased region" description="Polar residues" evidence="1">
    <location>
        <begin position="157"/>
        <end position="167"/>
    </location>
</feature>
<evidence type="ECO:0008006" key="5">
    <source>
        <dbReference type="Google" id="ProtNLM"/>
    </source>
</evidence>
<dbReference type="Proteomes" id="UP001166286">
    <property type="component" value="Unassembled WGS sequence"/>
</dbReference>
<organism evidence="3 4">
    <name type="scientific">Cladonia borealis</name>
    <dbReference type="NCBI Taxonomy" id="184061"/>
    <lineage>
        <taxon>Eukaryota</taxon>
        <taxon>Fungi</taxon>
        <taxon>Dikarya</taxon>
        <taxon>Ascomycota</taxon>
        <taxon>Pezizomycotina</taxon>
        <taxon>Lecanoromycetes</taxon>
        <taxon>OSLEUM clade</taxon>
        <taxon>Lecanoromycetidae</taxon>
        <taxon>Lecanorales</taxon>
        <taxon>Lecanorineae</taxon>
        <taxon>Cladoniaceae</taxon>
        <taxon>Cladonia</taxon>
    </lineage>
</organism>
<keyword evidence="2" id="KW-0472">Membrane</keyword>
<dbReference type="Pfam" id="PF12751">
    <property type="entry name" value="Vac7"/>
    <property type="match status" value="1"/>
</dbReference>
<feature type="compositionally biased region" description="Polar residues" evidence="1">
    <location>
        <begin position="338"/>
        <end position="369"/>
    </location>
</feature>
<feature type="region of interest" description="Disordered" evidence="1">
    <location>
        <begin position="734"/>
        <end position="783"/>
    </location>
</feature>
<feature type="compositionally biased region" description="Low complexity" evidence="1">
    <location>
        <begin position="884"/>
        <end position="899"/>
    </location>
</feature>
<feature type="compositionally biased region" description="Low complexity" evidence="1">
    <location>
        <begin position="30"/>
        <end position="72"/>
    </location>
</feature>
<evidence type="ECO:0000256" key="2">
    <source>
        <dbReference type="SAM" id="Phobius"/>
    </source>
</evidence>
<keyword evidence="4" id="KW-1185">Reference proteome</keyword>
<dbReference type="GO" id="GO:0000011">
    <property type="term" value="P:vacuole inheritance"/>
    <property type="evidence" value="ECO:0007669"/>
    <property type="project" value="TreeGrafter"/>
</dbReference>
<feature type="compositionally biased region" description="Polar residues" evidence="1">
    <location>
        <begin position="103"/>
        <end position="119"/>
    </location>
</feature>
<feature type="region of interest" description="Disordered" evidence="1">
    <location>
        <begin position="508"/>
        <end position="532"/>
    </location>
</feature>
<accession>A0AA39R7F5</accession>
<evidence type="ECO:0000313" key="3">
    <source>
        <dbReference type="EMBL" id="KAK0515195.1"/>
    </source>
</evidence>
<feature type="compositionally biased region" description="Polar residues" evidence="1">
    <location>
        <begin position="192"/>
        <end position="201"/>
    </location>
</feature>
<gene>
    <name evidence="3" type="ORF">JMJ35_002574</name>
</gene>
<feature type="compositionally biased region" description="Basic and acidic residues" evidence="1">
    <location>
        <begin position="302"/>
        <end position="317"/>
    </location>
</feature>
<reference evidence="3" key="1">
    <citation type="submission" date="2023-03" db="EMBL/GenBank/DDBJ databases">
        <title>Complete genome of Cladonia borealis.</title>
        <authorList>
            <person name="Park H."/>
        </authorList>
    </citation>
    <scope>NUCLEOTIDE SEQUENCE</scope>
    <source>
        <strain evidence="3">ANT050790</strain>
    </source>
</reference>
<dbReference type="GO" id="GO:0070772">
    <property type="term" value="C:PAS complex"/>
    <property type="evidence" value="ECO:0007669"/>
    <property type="project" value="TreeGrafter"/>
</dbReference>
<feature type="compositionally biased region" description="Polar residues" evidence="1">
    <location>
        <begin position="290"/>
        <end position="301"/>
    </location>
</feature>
<protein>
    <recommendedName>
        <fullName evidence="5">Phospholipid metabolism enzyme regulator</fullName>
    </recommendedName>
</protein>
<feature type="transmembrane region" description="Helical" evidence="2">
    <location>
        <begin position="648"/>
        <end position="671"/>
    </location>
</feature>
<name>A0AA39R7F5_9LECA</name>
<evidence type="ECO:0000313" key="4">
    <source>
        <dbReference type="Proteomes" id="UP001166286"/>
    </source>
</evidence>
<dbReference type="GO" id="GO:1903778">
    <property type="term" value="P:protein localization to vacuolar membrane"/>
    <property type="evidence" value="ECO:0007669"/>
    <property type="project" value="TreeGrafter"/>
</dbReference>
<comment type="caution">
    <text evidence="3">The sequence shown here is derived from an EMBL/GenBank/DDBJ whole genome shotgun (WGS) entry which is preliminary data.</text>
</comment>
<feature type="region of interest" description="Disordered" evidence="1">
    <location>
        <begin position="1"/>
        <end position="490"/>
    </location>
</feature>
<feature type="compositionally biased region" description="Polar residues" evidence="1">
    <location>
        <begin position="240"/>
        <end position="254"/>
    </location>
</feature>
<keyword evidence="2" id="KW-0812">Transmembrane</keyword>
<dbReference type="EMBL" id="JAFEKC020000004">
    <property type="protein sequence ID" value="KAK0515195.1"/>
    <property type="molecule type" value="Genomic_DNA"/>
</dbReference>
<dbReference type="PANTHER" id="PTHR28258">
    <property type="entry name" value="VACUOLAR SEGREGATION PROTEIN 7"/>
    <property type="match status" value="1"/>
</dbReference>
<dbReference type="GO" id="GO:0000329">
    <property type="term" value="C:fungal-type vacuole membrane"/>
    <property type="evidence" value="ECO:0007669"/>
    <property type="project" value="TreeGrafter"/>
</dbReference>
<sequence>MAKPAEGPNNDETKADGEDNSYNARYNGRDASTTSTTTDNSKSSSSSPPSDRTQTSTTPHISSPSSAVASPKSSREGSPQRPPLKPGITIAGPRPTRSRKNSQDLSPVRAQSTSNSIPSVPSAAAVQRKLSAPTIPHLPPPTTPDSAADLPRPQKVNKVSSGSNTPRLRSPPPAASSGSNKTLLANARKSDQFQPSSTTPSIVLERPSRTSTLTNDSDVGEEERPVKQGMRTPVRGISGSGSALETVQESSLPSTPAIGTGKPTQAKQGGPNDRPDRIEENPMEEALARDTQSLIGSGNESTGHKSGDAKPVDEGKERRKSTTAANSAKPMGVHPKRSYSQLPFTKSKTATDASVKNMSVETETVSSIPQVALGGGAGERNVLSRTETGGSLRLKPSQETVRPKKEKEKKKAVRKAPSLNAGTASSKADIFEAKVASAVNETNSSDSEETFVYESNPPEPQSARPHRFHSRTPSATSIKSQIRQEPNHSVVGKKSMKFSNNYNSINYGNDGGEGTVRGPHQSTRTSGSNTPHHHHIGRFGRGGHASILNDSPFPNATKSVRSATNHLGQVSPRYGSPRSPHVLNVVKGSRKAEEVMSYDLEGEAADDERAPLLGSMRAGRNRRRPLPGSVRQMYSDDRDHRVCGRVTAFTILGSVLTILIAAIVAICILCAKPLLQVRTKGVEGVTASEAEIIFDLRMQAINPNIVSVQVSDLDINVFAKSKYVGTGEYWRNHPHGRWNDSPAKSDRTSPLSTSIIPDPPPNNVHHSGGVDKGTDPIDDPTTDSQTMLLGRIFQFDSPLIFDPSPFQQKPLDSVGEVKLMKPGNATEEGGSQRWERILLHDFELIVRGVMKYSSPISSKVHSATINGTKLISPSKDLDEKDPNTSKGVNKGTGGVKTSTINLRRTIPPDLRPQAGGVRLEFNA</sequence>
<keyword evidence="2" id="KW-1133">Transmembrane helix</keyword>
<dbReference type="PANTHER" id="PTHR28258:SF1">
    <property type="entry name" value="VACUOLAR SEGREGATION PROTEIN 7"/>
    <property type="match status" value="1"/>
</dbReference>
<proteinExistence type="predicted"/>
<dbReference type="GO" id="GO:0010513">
    <property type="term" value="P:positive regulation of phosphatidylinositol biosynthetic process"/>
    <property type="evidence" value="ECO:0007669"/>
    <property type="project" value="TreeGrafter"/>
</dbReference>
<feature type="compositionally biased region" description="Polar residues" evidence="1">
    <location>
        <begin position="471"/>
        <end position="484"/>
    </location>
</feature>